<comment type="subcellular location">
    <subcellularLocation>
        <location evidence="1">Nucleus</location>
    </subcellularLocation>
</comment>
<dbReference type="SUPFAM" id="SSF46689">
    <property type="entry name" value="Homeodomain-like"/>
    <property type="match status" value="1"/>
</dbReference>
<keyword evidence="5" id="KW-0804">Transcription</keyword>
<feature type="region of interest" description="Disordered" evidence="7">
    <location>
        <begin position="116"/>
        <end position="143"/>
    </location>
</feature>
<dbReference type="CDD" id="cd00167">
    <property type="entry name" value="SANT"/>
    <property type="match status" value="2"/>
</dbReference>
<dbReference type="EnsemblPlants" id="Kaladp0103s0001.1.v1.1">
    <property type="protein sequence ID" value="Kaladp0103s0001.1.v1.1"/>
    <property type="gene ID" value="Kaladp0103s0001.v1.1"/>
</dbReference>
<dbReference type="Proteomes" id="UP000594263">
    <property type="component" value="Unplaced"/>
</dbReference>
<dbReference type="GO" id="GO:0005634">
    <property type="term" value="C:nucleus"/>
    <property type="evidence" value="ECO:0007669"/>
    <property type="project" value="UniProtKB-SubCell"/>
</dbReference>
<name>A0A7N0V7M3_KALFE</name>
<dbReference type="InterPro" id="IPR009057">
    <property type="entry name" value="Homeodomain-like_sf"/>
</dbReference>
<evidence type="ECO:0000313" key="10">
    <source>
        <dbReference type="EnsemblPlants" id="Kaladp0103s0001.1.v1.1"/>
    </source>
</evidence>
<accession>A0A7N0V7M3</accession>
<evidence type="ECO:0000313" key="11">
    <source>
        <dbReference type="Proteomes" id="UP000594263"/>
    </source>
</evidence>
<feature type="domain" description="HTH myb-type" evidence="9">
    <location>
        <begin position="6"/>
        <end position="62"/>
    </location>
</feature>
<dbReference type="AlphaFoldDB" id="A0A7N0V7M3"/>
<protein>
    <submittedName>
        <fullName evidence="10">Uncharacterized protein</fullName>
    </submittedName>
</protein>
<dbReference type="FunFam" id="1.10.10.60:FF:000351">
    <property type="entry name" value="Transcription factor GAMYB"/>
    <property type="match status" value="1"/>
</dbReference>
<dbReference type="PANTHER" id="PTHR47996">
    <property type="entry name" value="TRANSCRIPTION FACTOR DUO1"/>
    <property type="match status" value="1"/>
</dbReference>
<dbReference type="GO" id="GO:0003677">
    <property type="term" value="F:DNA binding"/>
    <property type="evidence" value="ECO:0007669"/>
    <property type="project" value="UniProtKB-KW"/>
</dbReference>
<sequence length="342" mass="37685">MAEEDEDQIRKGPWKAEEDEVLINHVSKYGPRDWSSIRSKGLLRRTGKSCRLRWVNKLRPNLKNGCKFSAEEERVVIEMQAEIGNKWATIATYLPGRTDNDVKNFWSSRQKRLARMRQASCSSATPPPPPPPSSENKCNGGHENLYADEDVIPSLEVPECGVEAEEMGASTCTFRPDQCPTLFSAYISHEPESLKMVELPALMMMSSGPLSCEGAEAEGATGMAAPMITATERASELGMAPFPPLHDDSLPIMTQPVLPFPAEELLGPAMEEPSFMDIFGESGDDVMFGEESESGIMSCNSNVVPENGGPPVTFFDDFPSDMLDQMESLDRLDDSLPSPSQW</sequence>
<proteinExistence type="predicted"/>
<keyword evidence="3" id="KW-0805">Transcription regulation</keyword>
<dbReference type="InterPro" id="IPR053106">
    <property type="entry name" value="Plant_Male-Germline_Reg_TFs"/>
</dbReference>
<keyword evidence="6" id="KW-0539">Nucleus</keyword>
<dbReference type="Gramene" id="Kaladp0103s0001.1.v1.1">
    <property type="protein sequence ID" value="Kaladp0103s0001.1.v1.1"/>
    <property type="gene ID" value="Kaladp0103s0001.v1.1"/>
</dbReference>
<evidence type="ECO:0000256" key="3">
    <source>
        <dbReference type="ARBA" id="ARBA00023015"/>
    </source>
</evidence>
<dbReference type="PROSITE" id="PS51294">
    <property type="entry name" value="HTH_MYB"/>
    <property type="match status" value="2"/>
</dbReference>
<evidence type="ECO:0000256" key="7">
    <source>
        <dbReference type="SAM" id="MobiDB-lite"/>
    </source>
</evidence>
<reference evidence="10" key="1">
    <citation type="submission" date="2021-01" db="UniProtKB">
        <authorList>
            <consortium name="EnsemblPlants"/>
        </authorList>
    </citation>
    <scope>IDENTIFICATION</scope>
</reference>
<dbReference type="Gene3D" id="1.10.10.60">
    <property type="entry name" value="Homeodomain-like"/>
    <property type="match status" value="2"/>
</dbReference>
<dbReference type="InterPro" id="IPR017930">
    <property type="entry name" value="Myb_dom"/>
</dbReference>
<evidence type="ECO:0000256" key="1">
    <source>
        <dbReference type="ARBA" id="ARBA00004123"/>
    </source>
</evidence>
<feature type="domain" description="HTH myb-type" evidence="9">
    <location>
        <begin position="63"/>
        <end position="114"/>
    </location>
</feature>
<keyword evidence="11" id="KW-1185">Reference proteome</keyword>
<keyword evidence="2" id="KW-0677">Repeat</keyword>
<keyword evidence="4" id="KW-0238">DNA-binding</keyword>
<feature type="domain" description="Myb-like" evidence="8">
    <location>
        <begin position="6"/>
        <end position="58"/>
    </location>
</feature>
<dbReference type="PANTHER" id="PTHR47996:SF3">
    <property type="entry name" value="TRANSCRIPTION FACTOR DUO1"/>
    <property type="match status" value="1"/>
</dbReference>
<feature type="domain" description="Myb-like" evidence="8">
    <location>
        <begin position="67"/>
        <end position="110"/>
    </location>
</feature>
<dbReference type="FunFam" id="1.10.10.60:FF:000060">
    <property type="entry name" value="MYB transcription factor"/>
    <property type="match status" value="1"/>
</dbReference>
<evidence type="ECO:0000256" key="6">
    <source>
        <dbReference type="ARBA" id="ARBA00023242"/>
    </source>
</evidence>
<evidence type="ECO:0000259" key="9">
    <source>
        <dbReference type="PROSITE" id="PS51294"/>
    </source>
</evidence>
<dbReference type="InterPro" id="IPR001005">
    <property type="entry name" value="SANT/Myb"/>
</dbReference>
<dbReference type="SMART" id="SM00717">
    <property type="entry name" value="SANT"/>
    <property type="match status" value="2"/>
</dbReference>
<organism evidence="10 11">
    <name type="scientific">Kalanchoe fedtschenkoi</name>
    <name type="common">Lavender scallops</name>
    <name type="synonym">South American air plant</name>
    <dbReference type="NCBI Taxonomy" id="63787"/>
    <lineage>
        <taxon>Eukaryota</taxon>
        <taxon>Viridiplantae</taxon>
        <taxon>Streptophyta</taxon>
        <taxon>Embryophyta</taxon>
        <taxon>Tracheophyta</taxon>
        <taxon>Spermatophyta</taxon>
        <taxon>Magnoliopsida</taxon>
        <taxon>eudicotyledons</taxon>
        <taxon>Gunneridae</taxon>
        <taxon>Pentapetalae</taxon>
        <taxon>Saxifragales</taxon>
        <taxon>Crassulaceae</taxon>
        <taxon>Kalanchoe</taxon>
    </lineage>
</organism>
<evidence type="ECO:0000259" key="8">
    <source>
        <dbReference type="PROSITE" id="PS50090"/>
    </source>
</evidence>
<evidence type="ECO:0000256" key="5">
    <source>
        <dbReference type="ARBA" id="ARBA00023163"/>
    </source>
</evidence>
<dbReference type="PROSITE" id="PS50090">
    <property type="entry name" value="MYB_LIKE"/>
    <property type="match status" value="2"/>
</dbReference>
<evidence type="ECO:0000256" key="4">
    <source>
        <dbReference type="ARBA" id="ARBA00023125"/>
    </source>
</evidence>
<evidence type="ECO:0000256" key="2">
    <source>
        <dbReference type="ARBA" id="ARBA00022737"/>
    </source>
</evidence>
<dbReference type="Pfam" id="PF00249">
    <property type="entry name" value="Myb_DNA-binding"/>
    <property type="match status" value="2"/>
</dbReference>